<name>A0A6J5M583_9CAUD</name>
<dbReference type="PROSITE" id="PS51679">
    <property type="entry name" value="SAM_MT_C5"/>
    <property type="match status" value="1"/>
</dbReference>
<keyword evidence="1 7" id="KW-0489">Methyltransferase</keyword>
<accession>A0A6J5M583</accession>
<dbReference type="PROSITE" id="PS00095">
    <property type="entry name" value="C5_MTASE_2"/>
    <property type="match status" value="1"/>
</dbReference>
<keyword evidence="2" id="KW-1090">Inhibition of host innate immune response by virus</keyword>
<proteinExistence type="inferred from homology"/>
<comment type="catalytic activity">
    <reaction evidence="9">
        <text>a 2'-deoxycytidine in DNA + S-adenosyl-L-methionine = a 5-methyl-2'-deoxycytidine in DNA + S-adenosyl-L-homocysteine + H(+)</text>
        <dbReference type="Rhea" id="RHEA:13681"/>
        <dbReference type="Rhea" id="RHEA-COMP:11369"/>
        <dbReference type="Rhea" id="RHEA-COMP:11370"/>
        <dbReference type="ChEBI" id="CHEBI:15378"/>
        <dbReference type="ChEBI" id="CHEBI:57856"/>
        <dbReference type="ChEBI" id="CHEBI:59789"/>
        <dbReference type="ChEBI" id="CHEBI:85452"/>
        <dbReference type="ChEBI" id="CHEBI:85454"/>
        <dbReference type="EC" id="2.1.1.37"/>
    </reaction>
</comment>
<reference evidence="11" key="1">
    <citation type="submission" date="2020-04" db="EMBL/GenBank/DDBJ databases">
        <authorList>
            <person name="Chiriac C."/>
            <person name="Salcher M."/>
            <person name="Ghai R."/>
            <person name="Kavagutti S V."/>
        </authorList>
    </citation>
    <scope>NUCLEOTIDE SEQUENCE</scope>
</reference>
<dbReference type="NCBIfam" id="TIGR00675">
    <property type="entry name" value="dcm"/>
    <property type="match status" value="1"/>
</dbReference>
<dbReference type="Pfam" id="PF00145">
    <property type="entry name" value="DNA_methylase"/>
    <property type="match status" value="1"/>
</dbReference>
<evidence type="ECO:0000256" key="7">
    <source>
        <dbReference type="PROSITE-ProRule" id="PRU01016"/>
    </source>
</evidence>
<feature type="active site" evidence="7">
    <location>
        <position position="72"/>
    </location>
</feature>
<dbReference type="PROSITE" id="PS00094">
    <property type="entry name" value="C5_MTASE_1"/>
    <property type="match status" value="1"/>
</dbReference>
<evidence type="ECO:0000313" key="11">
    <source>
        <dbReference type="EMBL" id="CAB4141934.1"/>
    </source>
</evidence>
<dbReference type="PANTHER" id="PTHR46098">
    <property type="entry name" value="TRNA (CYTOSINE(38)-C(5))-METHYLTRANSFERASE"/>
    <property type="match status" value="1"/>
</dbReference>
<dbReference type="InterPro" id="IPR050750">
    <property type="entry name" value="C5-MTase"/>
</dbReference>
<gene>
    <name evidence="11" type="ORF">UFOVP428_33</name>
</gene>
<evidence type="ECO:0000256" key="10">
    <source>
        <dbReference type="SAM" id="MobiDB-lite"/>
    </source>
</evidence>
<dbReference type="GO" id="GO:0003886">
    <property type="term" value="F:DNA (cytosine-5-)-methyltransferase activity"/>
    <property type="evidence" value="ECO:0007669"/>
    <property type="project" value="UniProtKB-EC"/>
</dbReference>
<evidence type="ECO:0000256" key="9">
    <source>
        <dbReference type="RuleBase" id="RU000417"/>
    </source>
</evidence>
<evidence type="ECO:0000256" key="1">
    <source>
        <dbReference type="ARBA" id="ARBA00022603"/>
    </source>
</evidence>
<dbReference type="InterPro" id="IPR001525">
    <property type="entry name" value="C5_MeTfrase"/>
</dbReference>
<dbReference type="InterPro" id="IPR018117">
    <property type="entry name" value="C5_DNA_meth_AS"/>
</dbReference>
<feature type="region of interest" description="Disordered" evidence="10">
    <location>
        <begin position="276"/>
        <end position="318"/>
    </location>
</feature>
<dbReference type="PRINTS" id="PR00105">
    <property type="entry name" value="C5METTRFRASE"/>
</dbReference>
<dbReference type="InterPro" id="IPR029063">
    <property type="entry name" value="SAM-dependent_MTases_sf"/>
</dbReference>
<dbReference type="EMBL" id="LR796397">
    <property type="protein sequence ID" value="CAB4141934.1"/>
    <property type="molecule type" value="Genomic_DNA"/>
</dbReference>
<evidence type="ECO:0000256" key="6">
    <source>
        <dbReference type="ARBA" id="ARBA00033479"/>
    </source>
</evidence>
<keyword evidence="4 7" id="KW-0949">S-adenosyl-L-methionine</keyword>
<keyword evidence="5" id="KW-0899">Viral immunoevasion</keyword>
<evidence type="ECO:0000256" key="5">
    <source>
        <dbReference type="ARBA" id="ARBA00023280"/>
    </source>
</evidence>
<protein>
    <recommendedName>
        <fullName evidence="9">Cytosine-specific methyltransferase</fullName>
        <ecNumber evidence="9">2.1.1.37</ecNumber>
    </recommendedName>
</protein>
<dbReference type="InterPro" id="IPR031303">
    <property type="entry name" value="C5_meth_CS"/>
</dbReference>
<comment type="similarity">
    <text evidence="7 8">Belongs to the class I-like SAM-binding methyltransferase superfamily. C5-methyltransferase family.</text>
</comment>
<evidence type="ECO:0000256" key="8">
    <source>
        <dbReference type="RuleBase" id="RU000416"/>
    </source>
</evidence>
<dbReference type="SUPFAM" id="SSF53335">
    <property type="entry name" value="S-adenosyl-L-methionine-dependent methyltransferases"/>
    <property type="match status" value="1"/>
</dbReference>
<evidence type="ECO:0000256" key="3">
    <source>
        <dbReference type="ARBA" id="ARBA00022679"/>
    </source>
</evidence>
<dbReference type="Gene3D" id="3.40.50.150">
    <property type="entry name" value="Vaccinia Virus protein VP39"/>
    <property type="match status" value="1"/>
</dbReference>
<dbReference type="GO" id="GO:0099018">
    <property type="term" value="P:symbiont-mediated evasion of host restriction-modification system"/>
    <property type="evidence" value="ECO:0007669"/>
    <property type="project" value="UniProtKB-KW"/>
</dbReference>
<keyword evidence="2" id="KW-0945">Host-virus interaction</keyword>
<evidence type="ECO:0000256" key="4">
    <source>
        <dbReference type="ARBA" id="ARBA00022691"/>
    </source>
</evidence>
<evidence type="ECO:0000256" key="2">
    <source>
        <dbReference type="ARBA" id="ARBA00022632"/>
    </source>
</evidence>
<dbReference type="GO" id="GO:0052170">
    <property type="term" value="P:symbiont-mediated suppression of host innate immune response"/>
    <property type="evidence" value="ECO:0007669"/>
    <property type="project" value="UniProtKB-KW"/>
</dbReference>
<sequence length="375" mass="41549">MRHGSLFSGIGGFDLAAEWMGWENVFHCEWNEFGQKVLKYYWPEAESFTDITKSDFTKYANKIDILTGGFPCQPYSMAGKRKGKEDERHLWPEMLRAIREIKPKYIVGENVFGLLNWNGGLVFDEVHSDLEFEGYEVQAVVIPAAAVNAPHGRDRVWFVATNTKHLRCEQCQQQGQSRCGQGLSKGVCDNGIVADSDCISDWGGKKQSSAAHKQGWSGETNSGIGVTREQQFVRDIASEGDVTNTNGNGFNQCNGNDEVNSGKGRFDAQCNTNTGNVDGNVTNSDLPRFKTKGEQSESTTQNKRIEHPRSGWEQFPTQSPICGGDDGLPTELDGITFSKWRNESIKAYGNAIVPQVAYEIFKAIIKTAHGDGLLQ</sequence>
<keyword evidence="3 7" id="KW-0808">Transferase</keyword>
<keyword evidence="6" id="KW-1258">Restriction-modification system evasion by virus</keyword>
<dbReference type="GO" id="GO:0032259">
    <property type="term" value="P:methylation"/>
    <property type="evidence" value="ECO:0007669"/>
    <property type="project" value="UniProtKB-KW"/>
</dbReference>
<organism evidence="11">
    <name type="scientific">uncultured Caudovirales phage</name>
    <dbReference type="NCBI Taxonomy" id="2100421"/>
    <lineage>
        <taxon>Viruses</taxon>
        <taxon>Duplodnaviria</taxon>
        <taxon>Heunggongvirae</taxon>
        <taxon>Uroviricota</taxon>
        <taxon>Caudoviricetes</taxon>
        <taxon>Peduoviridae</taxon>
        <taxon>Maltschvirus</taxon>
        <taxon>Maltschvirus maltsch</taxon>
    </lineage>
</organism>
<dbReference type="PANTHER" id="PTHR46098:SF1">
    <property type="entry name" value="TRNA (CYTOSINE(38)-C(5))-METHYLTRANSFERASE"/>
    <property type="match status" value="1"/>
</dbReference>
<dbReference type="EC" id="2.1.1.37" evidence="9"/>